<dbReference type="AlphaFoldDB" id="A0A015U076"/>
<dbReference type="RefSeq" id="WP_007845189.1">
    <property type="nucleotide sequence ID" value="NZ_JGDB01000313.1"/>
</dbReference>
<dbReference type="GeneID" id="55648438"/>
<sequence length="95" mass="10693">MGNERMILSPGSLAGGWESLDGSPDFYIFRDSSGDYRLLAYSLDAEYGRGSFSLYRIDGDGEGCHIRIGTKECRFMSEGCPHILHVMGWGRYMRN</sequence>
<organism evidence="1 2">
    <name type="scientific">Bacteroides fragilis str. 3998T(B)3</name>
    <dbReference type="NCBI Taxonomy" id="1339316"/>
    <lineage>
        <taxon>Bacteria</taxon>
        <taxon>Pseudomonadati</taxon>
        <taxon>Bacteroidota</taxon>
        <taxon>Bacteroidia</taxon>
        <taxon>Bacteroidales</taxon>
        <taxon>Bacteroidaceae</taxon>
        <taxon>Bacteroides</taxon>
    </lineage>
</organism>
<dbReference type="EMBL" id="JGDB01000313">
    <property type="protein sequence ID" value="EXY88097.1"/>
    <property type="molecule type" value="Genomic_DNA"/>
</dbReference>
<dbReference type="PATRIC" id="fig|1339316.3.peg.4995"/>
<proteinExistence type="predicted"/>
<evidence type="ECO:0000313" key="2">
    <source>
        <dbReference type="Proteomes" id="UP000020773"/>
    </source>
</evidence>
<gene>
    <name evidence="1" type="ORF">M125_5272</name>
</gene>
<comment type="caution">
    <text evidence="1">The sequence shown here is derived from an EMBL/GenBank/DDBJ whole genome shotgun (WGS) entry which is preliminary data.</text>
</comment>
<name>A0A015U076_BACFG</name>
<dbReference type="Proteomes" id="UP000020773">
    <property type="component" value="Unassembled WGS sequence"/>
</dbReference>
<evidence type="ECO:0008006" key="3">
    <source>
        <dbReference type="Google" id="ProtNLM"/>
    </source>
</evidence>
<accession>A0A015U076</accession>
<protein>
    <recommendedName>
        <fullName evidence="3">DUF3876 domain-containing protein</fullName>
    </recommendedName>
</protein>
<reference evidence="1 2" key="1">
    <citation type="submission" date="2014-02" db="EMBL/GenBank/DDBJ databases">
        <authorList>
            <person name="Sears C."/>
            <person name="Carroll K."/>
            <person name="Sack B.R."/>
            <person name="Qadri F."/>
            <person name="Myers L.L."/>
            <person name="Chung G.-T."/>
            <person name="Escheverria P."/>
            <person name="Fraser C.M."/>
            <person name="Sadzewicz L."/>
            <person name="Shefchek K.A."/>
            <person name="Tallon L."/>
            <person name="Das S.P."/>
            <person name="Daugherty S."/>
            <person name="Mongodin E.F."/>
        </authorList>
    </citation>
    <scope>NUCLEOTIDE SEQUENCE [LARGE SCALE GENOMIC DNA]</scope>
    <source>
        <strain evidence="2">3998T(B)3</strain>
    </source>
</reference>
<evidence type="ECO:0000313" key="1">
    <source>
        <dbReference type="EMBL" id="EXY88097.1"/>
    </source>
</evidence>